<dbReference type="Proteomes" id="UP001551329">
    <property type="component" value="Unassembled WGS sequence"/>
</dbReference>
<name>A0ABV3C1D2_9ACTN</name>
<sequence length="228" mass="24129">MIIDAVRNNAEWCEAMCRAHGHPGTFGPRAWTNDRRTPLYYPDAVTLTEDADVRDVLAGIDRSTPGASVKDSFGRLDLAAEGFRLLFEARWIARPAGLPVAAATGDWRPVRTPEELTAWALAWSDGDEEEAELFRPALLADGATTIVAGYAADGRILGGAVLSDSGAVTGVSNLFTTGDTDPAQAWAGCLNLADATRPVVGYEGGDDLAPALAAGFEETGPLRVWLDA</sequence>
<comment type="caution">
    <text evidence="1">The sequence shown here is derived from an EMBL/GenBank/DDBJ whole genome shotgun (WGS) entry which is preliminary data.</text>
</comment>
<evidence type="ECO:0008006" key="3">
    <source>
        <dbReference type="Google" id="ProtNLM"/>
    </source>
</evidence>
<protein>
    <recommendedName>
        <fullName evidence="3">Acetyltransferase</fullName>
    </recommendedName>
</protein>
<dbReference type="EMBL" id="JBEZAE010000001">
    <property type="protein sequence ID" value="MEU7068581.1"/>
    <property type="molecule type" value="Genomic_DNA"/>
</dbReference>
<proteinExistence type="predicted"/>
<organism evidence="1 2">
    <name type="scientific">Streptomyces narbonensis</name>
    <dbReference type="NCBI Taxonomy" id="67333"/>
    <lineage>
        <taxon>Bacteria</taxon>
        <taxon>Bacillati</taxon>
        <taxon>Actinomycetota</taxon>
        <taxon>Actinomycetes</taxon>
        <taxon>Kitasatosporales</taxon>
        <taxon>Streptomycetaceae</taxon>
        <taxon>Streptomyces</taxon>
    </lineage>
</organism>
<accession>A0ABV3C1D2</accession>
<reference evidence="1 2" key="1">
    <citation type="submission" date="2024-06" db="EMBL/GenBank/DDBJ databases">
        <title>The Natural Products Discovery Center: Release of the First 8490 Sequenced Strains for Exploring Actinobacteria Biosynthetic Diversity.</title>
        <authorList>
            <person name="Kalkreuter E."/>
            <person name="Kautsar S.A."/>
            <person name="Yang D."/>
            <person name="Bader C.D."/>
            <person name="Teijaro C.N."/>
            <person name="Fluegel L."/>
            <person name="Davis C.M."/>
            <person name="Simpson J.R."/>
            <person name="Lauterbach L."/>
            <person name="Steele A.D."/>
            <person name="Gui C."/>
            <person name="Meng S."/>
            <person name="Li G."/>
            <person name="Viehrig K."/>
            <person name="Ye F."/>
            <person name="Su P."/>
            <person name="Kiefer A.F."/>
            <person name="Nichols A."/>
            <person name="Cepeda A.J."/>
            <person name="Yan W."/>
            <person name="Fan B."/>
            <person name="Jiang Y."/>
            <person name="Adhikari A."/>
            <person name="Zheng C.-J."/>
            <person name="Schuster L."/>
            <person name="Cowan T.M."/>
            <person name="Smanski M.J."/>
            <person name="Chevrette M.G."/>
            <person name="De Carvalho L.P.S."/>
            <person name="Shen B."/>
        </authorList>
    </citation>
    <scope>NUCLEOTIDE SEQUENCE [LARGE SCALE GENOMIC DNA]</scope>
    <source>
        <strain evidence="1 2">NPDC045974</strain>
    </source>
</reference>
<gene>
    <name evidence="1" type="ORF">AB0A88_00320</name>
</gene>
<evidence type="ECO:0000313" key="2">
    <source>
        <dbReference type="Proteomes" id="UP001551329"/>
    </source>
</evidence>
<evidence type="ECO:0000313" key="1">
    <source>
        <dbReference type="EMBL" id="MEU7068581.1"/>
    </source>
</evidence>
<keyword evidence="2" id="KW-1185">Reference proteome</keyword>
<dbReference type="RefSeq" id="WP_358469090.1">
    <property type="nucleotide sequence ID" value="NZ_JBEZAE010000001.1"/>
</dbReference>